<dbReference type="Proteomes" id="UP000664218">
    <property type="component" value="Unassembled WGS sequence"/>
</dbReference>
<dbReference type="AlphaFoldDB" id="A0A939H854"/>
<dbReference type="RefSeq" id="WP_207600529.1">
    <property type="nucleotide sequence ID" value="NZ_JAFNJU010000011.1"/>
</dbReference>
<dbReference type="EMBL" id="JAFNJU010000011">
    <property type="protein sequence ID" value="MBO1266004.1"/>
    <property type="molecule type" value="Genomic_DNA"/>
</dbReference>
<dbReference type="Gene3D" id="3.40.50.410">
    <property type="entry name" value="von Willebrand factor, type A domain"/>
    <property type="match status" value="1"/>
</dbReference>
<dbReference type="InterPro" id="IPR036465">
    <property type="entry name" value="vWFA_dom_sf"/>
</dbReference>
<sequence length="219" mass="25170">MRKEKRTDLVMILDRSGSMSGLERDTIGGYNAMLEDQKRLPGKAYVTTVLFNHNVRILHDREDIRIVKPLTHKEYHVSGTTALYDAIGITLDHMEKHYKERGSSEDRVLVVITTDGMENASSEYHLAAIRSRIQRLKKHYGFEFIFLGANMDAEDVAGDFGIQKDRAVTYQADVIGTKLNFETISYAVENMRMNSSIPDDWKTDIEADQKERKRKDPNR</sequence>
<name>A0A939H854_9CLOT</name>
<dbReference type="Pfam" id="PF00092">
    <property type="entry name" value="VWA"/>
    <property type="match status" value="1"/>
</dbReference>
<keyword evidence="4" id="KW-1185">Reference proteome</keyword>
<evidence type="ECO:0000313" key="3">
    <source>
        <dbReference type="EMBL" id="MBO1266004.1"/>
    </source>
</evidence>
<evidence type="ECO:0000256" key="1">
    <source>
        <dbReference type="SAM" id="MobiDB-lite"/>
    </source>
</evidence>
<proteinExistence type="predicted"/>
<dbReference type="CDD" id="cd00198">
    <property type="entry name" value="vWFA"/>
    <property type="match status" value="1"/>
</dbReference>
<gene>
    <name evidence="3" type="ORF">J3A84_13275</name>
</gene>
<evidence type="ECO:0000259" key="2">
    <source>
        <dbReference type="PROSITE" id="PS50234"/>
    </source>
</evidence>
<dbReference type="PROSITE" id="PS50234">
    <property type="entry name" value="VWFA"/>
    <property type="match status" value="1"/>
</dbReference>
<accession>A0A939H854</accession>
<organism evidence="3 4">
    <name type="scientific">Proteiniclasticum aestuarii</name>
    <dbReference type="NCBI Taxonomy" id="2817862"/>
    <lineage>
        <taxon>Bacteria</taxon>
        <taxon>Bacillati</taxon>
        <taxon>Bacillota</taxon>
        <taxon>Clostridia</taxon>
        <taxon>Eubacteriales</taxon>
        <taxon>Clostridiaceae</taxon>
        <taxon>Proteiniclasticum</taxon>
    </lineage>
</organism>
<feature type="region of interest" description="Disordered" evidence="1">
    <location>
        <begin position="198"/>
        <end position="219"/>
    </location>
</feature>
<reference evidence="3" key="1">
    <citation type="submission" date="2021-03" db="EMBL/GenBank/DDBJ databases">
        <title>Proteiniclasticum marinus sp. nov., isolated from tidal flat sediment.</title>
        <authorList>
            <person name="Namirimu T."/>
            <person name="Yang J.-A."/>
            <person name="Yang S.-H."/>
            <person name="Kim Y.-J."/>
            <person name="Kwon K.K."/>
        </authorList>
    </citation>
    <scope>NUCLEOTIDE SEQUENCE</scope>
    <source>
        <strain evidence="3">SCR006</strain>
    </source>
</reference>
<feature type="domain" description="VWFA" evidence="2">
    <location>
        <begin position="8"/>
        <end position="197"/>
    </location>
</feature>
<evidence type="ECO:0000313" key="4">
    <source>
        <dbReference type="Proteomes" id="UP000664218"/>
    </source>
</evidence>
<dbReference type="SUPFAM" id="SSF53300">
    <property type="entry name" value="vWA-like"/>
    <property type="match status" value="1"/>
</dbReference>
<feature type="compositionally biased region" description="Basic and acidic residues" evidence="1">
    <location>
        <begin position="199"/>
        <end position="211"/>
    </location>
</feature>
<dbReference type="InterPro" id="IPR002035">
    <property type="entry name" value="VWF_A"/>
</dbReference>
<protein>
    <submittedName>
        <fullName evidence="3">VWA domain-containing protein</fullName>
    </submittedName>
</protein>
<comment type="caution">
    <text evidence="3">The sequence shown here is derived from an EMBL/GenBank/DDBJ whole genome shotgun (WGS) entry which is preliminary data.</text>
</comment>